<proteinExistence type="predicted"/>
<dbReference type="EMBL" id="CP116346">
    <property type="protein sequence ID" value="WIT13893.1"/>
    <property type="molecule type" value="Genomic_DNA"/>
</dbReference>
<evidence type="ECO:0000313" key="2">
    <source>
        <dbReference type="EMBL" id="WIT13893.1"/>
    </source>
</evidence>
<sequence length="841" mass="90061">MNKTYRIVAALAVSLLGSAAVQAAGPLMLNDKPRDPQPLRWNTATPIPVYTDLGVFTYDFDGTTPFITNARANEMVKFAIGQWSAVPTSTLKAYWAGDFSKVPSINADVTVNNARQVYAQENGRGLHVVYDTTGEILADFFGVSPDSVLGIAFPKIAIDSDGDGYEDTIVEAMALMNGYAVQANDTDGRFFNGIMTHEFGHAFNLSHSQVNGSMAYFSMPGWYDLYPGVPGCVPARHIPGWGGNDMPVQYVETMFPYINPRAQIGAEMSTVDMPDDIAAISNLYPTPGYRSSTGSISGVLRLKDGRTPYSGVNIIARNVNNPLGDAVSAMTGDQTQGKLGPDGRFRITNLKPGQSYWLYMEEIVAGGYPTTPRALVSEAEYWNVAESANPANDKACDMTAITAVAGSTQTANLTFNGYDQGVQFYPVVDAALAKLSKNGGMASGLFYATQFTWDINKGIQVMPPNVIGTNGAISRNGQKILVNADLNGNGINTMALWAGPGKLSSIGDLNGDTCGGEGQQGVSSSYGFALDDDGRTAVGLAYLDVKKNGQCQDSFGGSIVPVAWTEGGGMRKLDDSGFDYATEGWLRAQAVSGDGSVVLGETNYSKAMAWVNQGKRIDLFKLHGAVNAYAVNRDGTRVMLDTTKAVMRSYDGVSYEDRISNGPLLWNPKKGPAAVTKIAGLRWCTDVALPAQIDWATWQYVDRCATEGPAAVEADLGLVPLQINDMSDDGKVIIGRAGSYWLGNFEGVMWVEGVGWIKLADFFRKQGVAEAYRFGMQNPGSINGAGTEMVGGLLGAMGTWYVDMKQVYVCQNGSSVQTGFPLGFISKIQSGAKMGRCEHQG</sequence>
<accession>A0AA95NJZ0</accession>
<keyword evidence="3" id="KW-1185">Reference proteome</keyword>
<keyword evidence="1" id="KW-0732">Signal</keyword>
<feature type="signal peptide" evidence="1">
    <location>
        <begin position="1"/>
        <end position="23"/>
    </location>
</feature>
<reference evidence="2" key="1">
    <citation type="submission" date="2023-01" db="EMBL/GenBank/DDBJ databases">
        <title>Whole genome sequence of Paucibacter sp. S2-9 isolated from pond sediment.</title>
        <authorList>
            <person name="Jung J.Y."/>
        </authorList>
    </citation>
    <scope>NUCLEOTIDE SEQUENCE</scope>
    <source>
        <strain evidence="2">S2-9</strain>
    </source>
</reference>
<dbReference type="InterPro" id="IPR024079">
    <property type="entry name" value="MetalloPept_cat_dom_sf"/>
</dbReference>
<evidence type="ECO:0000256" key="1">
    <source>
        <dbReference type="SAM" id="SignalP"/>
    </source>
</evidence>
<protein>
    <submittedName>
        <fullName evidence="2">Uncharacterized protein</fullName>
    </submittedName>
</protein>
<dbReference type="GO" id="GO:0008237">
    <property type="term" value="F:metallopeptidase activity"/>
    <property type="evidence" value="ECO:0007669"/>
    <property type="project" value="InterPro"/>
</dbReference>
<dbReference type="Gene3D" id="3.40.390.10">
    <property type="entry name" value="Collagenase (Catalytic Domain)"/>
    <property type="match status" value="1"/>
</dbReference>
<dbReference type="RefSeq" id="WP_285235013.1">
    <property type="nucleotide sequence ID" value="NZ_CP116346.1"/>
</dbReference>
<feature type="chain" id="PRO_5041738595" evidence="1">
    <location>
        <begin position="24"/>
        <end position="841"/>
    </location>
</feature>
<dbReference type="Proteomes" id="UP001177769">
    <property type="component" value="Chromosome"/>
</dbReference>
<name>A0AA95NJZ0_9BURK</name>
<dbReference type="AlphaFoldDB" id="A0AA95NJZ0"/>
<organism evidence="2 3">
    <name type="scientific">Paucibacter sediminis</name>
    <dbReference type="NCBI Taxonomy" id="3019553"/>
    <lineage>
        <taxon>Bacteria</taxon>
        <taxon>Pseudomonadati</taxon>
        <taxon>Pseudomonadota</taxon>
        <taxon>Betaproteobacteria</taxon>
        <taxon>Burkholderiales</taxon>
        <taxon>Sphaerotilaceae</taxon>
        <taxon>Roseateles</taxon>
    </lineage>
</organism>
<dbReference type="KEGG" id="pais:PFX98_09780"/>
<gene>
    <name evidence="2" type="ORF">PFX98_09780</name>
</gene>
<dbReference type="SUPFAM" id="SSF55486">
    <property type="entry name" value="Metalloproteases ('zincins'), catalytic domain"/>
    <property type="match status" value="1"/>
</dbReference>
<evidence type="ECO:0000313" key="3">
    <source>
        <dbReference type="Proteomes" id="UP001177769"/>
    </source>
</evidence>